<dbReference type="EMBL" id="JACHFR010000002">
    <property type="protein sequence ID" value="MBB5219307.1"/>
    <property type="molecule type" value="Genomic_DNA"/>
</dbReference>
<evidence type="ECO:0000259" key="3">
    <source>
        <dbReference type="PROSITE" id="PS50110"/>
    </source>
</evidence>
<dbReference type="InterPro" id="IPR001789">
    <property type="entry name" value="Sig_transdc_resp-reg_receiver"/>
</dbReference>
<dbReference type="GO" id="GO:0003677">
    <property type="term" value="F:DNA binding"/>
    <property type="evidence" value="ECO:0007669"/>
    <property type="project" value="UniProtKB-KW"/>
</dbReference>
<feature type="domain" description="Response regulatory" evidence="3">
    <location>
        <begin position="296"/>
        <end position="411"/>
    </location>
</feature>
<dbReference type="EMBL" id="CP031517">
    <property type="protein sequence ID" value="QOS40808.1"/>
    <property type="molecule type" value="Genomic_DNA"/>
</dbReference>
<evidence type="ECO:0000313" key="7">
    <source>
        <dbReference type="Proteomes" id="UP000593591"/>
    </source>
</evidence>
<gene>
    <name evidence="5" type="ORF">DYE49_10245</name>
    <name evidence="4" type="ORF">HNP77_001676</name>
</gene>
<reference evidence="4 6" key="2">
    <citation type="submission" date="2020-08" db="EMBL/GenBank/DDBJ databases">
        <title>Genomic Encyclopedia of Type Strains, Phase IV (KMG-IV): sequencing the most valuable type-strain genomes for metagenomic binning, comparative biology and taxonomic classification.</title>
        <authorList>
            <person name="Goeker M."/>
        </authorList>
    </citation>
    <scope>NUCLEOTIDE SEQUENCE [LARGE SCALE GENOMIC DNA]</scope>
    <source>
        <strain evidence="4 6">DSM 103679</strain>
    </source>
</reference>
<proteinExistence type="predicted"/>
<dbReference type="Proteomes" id="UP000578697">
    <property type="component" value="Unassembled WGS sequence"/>
</dbReference>
<feature type="modified residue" description="4-aspartylphosphate" evidence="2">
    <location>
        <position position="346"/>
    </location>
</feature>
<dbReference type="PROSITE" id="PS50110">
    <property type="entry name" value="RESPONSE_REGULATORY"/>
    <property type="match status" value="2"/>
</dbReference>
<dbReference type="Gene3D" id="3.40.50.2300">
    <property type="match status" value="2"/>
</dbReference>
<dbReference type="RefSeq" id="WP_184652720.1">
    <property type="nucleotide sequence ID" value="NZ_JACHFR010000002.1"/>
</dbReference>
<dbReference type="GO" id="GO:0000160">
    <property type="term" value="P:phosphorelay signal transduction system"/>
    <property type="evidence" value="ECO:0007669"/>
    <property type="project" value="InterPro"/>
</dbReference>
<keyword evidence="6" id="KW-1185">Reference proteome</keyword>
<reference evidence="5 7" key="1">
    <citation type="submission" date="2018-08" db="EMBL/GenBank/DDBJ databases">
        <title>The first complete genome of Treponema rectale (CHPAT), a commensal spirochete of the bovine rectum.</title>
        <authorList>
            <person name="Staton G.J."/>
            <person name="Clegg S.R."/>
            <person name="Carter S.D."/>
            <person name="Radford A.D."/>
            <person name="Darby A."/>
            <person name="Hall N."/>
            <person name="Birtles R.J."/>
            <person name="Evans N.J."/>
        </authorList>
    </citation>
    <scope>NUCLEOTIDE SEQUENCE [LARGE SCALE GENOMIC DNA]</scope>
    <source>
        <strain evidence="5 7">CHPA</strain>
    </source>
</reference>
<evidence type="ECO:0000256" key="1">
    <source>
        <dbReference type="ARBA" id="ARBA00022553"/>
    </source>
</evidence>
<evidence type="ECO:0000313" key="5">
    <source>
        <dbReference type="EMBL" id="QOS40808.1"/>
    </source>
</evidence>
<dbReference type="InterPro" id="IPR050595">
    <property type="entry name" value="Bact_response_regulator"/>
</dbReference>
<comment type="caution">
    <text evidence="2">Lacks conserved residue(s) required for the propagation of feature annotation.</text>
</comment>
<name>A0A840SC12_9SPIR</name>
<dbReference type="PANTHER" id="PTHR44591:SF3">
    <property type="entry name" value="RESPONSE REGULATORY DOMAIN-CONTAINING PROTEIN"/>
    <property type="match status" value="1"/>
</dbReference>
<evidence type="ECO:0000256" key="2">
    <source>
        <dbReference type="PROSITE-ProRule" id="PRU00169"/>
    </source>
</evidence>
<dbReference type="SUPFAM" id="SSF52172">
    <property type="entry name" value="CheY-like"/>
    <property type="match status" value="2"/>
</dbReference>
<protein>
    <submittedName>
        <fullName evidence="4">DNA-binding response OmpR family regulator</fullName>
    </submittedName>
    <submittedName>
        <fullName evidence="5">Response regulator</fullName>
    </submittedName>
</protein>
<keyword evidence="4" id="KW-0238">DNA-binding</keyword>
<dbReference type="Pfam" id="PF00072">
    <property type="entry name" value="Response_reg"/>
    <property type="match status" value="1"/>
</dbReference>
<accession>A0A840SC12</accession>
<dbReference type="Proteomes" id="UP000593591">
    <property type="component" value="Chromosome"/>
</dbReference>
<dbReference type="AlphaFoldDB" id="A0A840SC12"/>
<evidence type="ECO:0000313" key="4">
    <source>
        <dbReference type="EMBL" id="MBB5219307.1"/>
    </source>
</evidence>
<dbReference type="InterPro" id="IPR011006">
    <property type="entry name" value="CheY-like_superfamily"/>
</dbReference>
<evidence type="ECO:0000313" key="6">
    <source>
        <dbReference type="Proteomes" id="UP000578697"/>
    </source>
</evidence>
<dbReference type="KEGG" id="trc:DYE49_10245"/>
<dbReference type="PANTHER" id="PTHR44591">
    <property type="entry name" value="STRESS RESPONSE REGULATOR PROTEIN 1"/>
    <property type="match status" value="1"/>
</dbReference>
<organism evidence="4 6">
    <name type="scientific">Treponema rectale</name>
    <dbReference type="NCBI Taxonomy" id="744512"/>
    <lineage>
        <taxon>Bacteria</taxon>
        <taxon>Pseudomonadati</taxon>
        <taxon>Spirochaetota</taxon>
        <taxon>Spirochaetia</taxon>
        <taxon>Spirochaetales</taxon>
        <taxon>Treponemataceae</taxon>
        <taxon>Treponema</taxon>
    </lineage>
</organism>
<dbReference type="CDD" id="cd00156">
    <property type="entry name" value="REC"/>
    <property type="match status" value="1"/>
</dbReference>
<feature type="domain" description="Response regulatory" evidence="3">
    <location>
        <begin position="3"/>
        <end position="120"/>
    </location>
</feature>
<keyword evidence="1 2" id="KW-0597">Phosphoprotein</keyword>
<dbReference type="SMART" id="SM00448">
    <property type="entry name" value="REC"/>
    <property type="match status" value="1"/>
</dbReference>
<sequence>MRKVLLIDGSPLFTQFLTDKFKSEQVALESAESKRDAYTKLITIIPDLIIIETTDIIDTEIQELLEKKSSDPNARKIPIIITGPVIERSSVANLVQFGVVKYFTKPIKFDVFFQSVSHILGASFSMDTTPCVLDVHLNQNIIFVELARGLNREKIILLKYRLMDIIEKNQLNTPKLVLMLTNLSLTFMDITNLELLFTNLTADGQISKNNIKILSLSEFVKDIIDGHPEYYGYEVTDNLGSIMGSLIESRSSSRNINEVINNRILETTDDASTGSIEMRNVEETPAEMEEEGTVMKVAVVDDDVVIRKILQSTLNTISAETFLFPTGAEFLQAVNSKQQFDLVILDIFIPDIDGFSILQGLQRQNFETPILVYSQATQKEAVIQALSLGAKSYLVKPQKPNVIIKKALEVVNGQFHN</sequence>